<dbReference type="InterPro" id="IPR011010">
    <property type="entry name" value="DNA_brk_join_enz"/>
</dbReference>
<dbReference type="PANTHER" id="PTHR30629:SF2">
    <property type="entry name" value="PROPHAGE INTEGRASE INTS-RELATED"/>
    <property type="match status" value="1"/>
</dbReference>
<comment type="similarity">
    <text evidence="1">Belongs to the 'phage' integrase family.</text>
</comment>
<evidence type="ECO:0000256" key="2">
    <source>
        <dbReference type="ARBA" id="ARBA00022908"/>
    </source>
</evidence>
<reference evidence="7" key="1">
    <citation type="journal article" date="2019" name="Int. J. Syst. Evol. Microbiol.">
        <title>The Global Catalogue of Microorganisms (GCM) 10K type strain sequencing project: providing services to taxonomists for standard genome sequencing and annotation.</title>
        <authorList>
            <consortium name="The Broad Institute Genomics Platform"/>
            <consortium name="The Broad Institute Genome Sequencing Center for Infectious Disease"/>
            <person name="Wu L."/>
            <person name="Ma J."/>
        </authorList>
    </citation>
    <scope>NUCLEOTIDE SEQUENCE [LARGE SCALE GENOMIC DNA]</scope>
    <source>
        <strain evidence="7">JCM 17809</strain>
    </source>
</reference>
<dbReference type="Gene3D" id="1.10.443.10">
    <property type="entry name" value="Intergrase catalytic core"/>
    <property type="match status" value="1"/>
</dbReference>
<dbReference type="Pfam" id="PF00589">
    <property type="entry name" value="Phage_integrase"/>
    <property type="match status" value="1"/>
</dbReference>
<keyword evidence="2" id="KW-0229">DNA integration</keyword>
<proteinExistence type="inferred from homology"/>
<dbReference type="EMBL" id="BAABGM010000022">
    <property type="protein sequence ID" value="GAA4411238.1"/>
    <property type="molecule type" value="Genomic_DNA"/>
</dbReference>
<dbReference type="RefSeq" id="WP_345207772.1">
    <property type="nucleotide sequence ID" value="NZ_BAABGM010000022.1"/>
</dbReference>
<evidence type="ECO:0000259" key="5">
    <source>
        <dbReference type="PROSITE" id="PS51898"/>
    </source>
</evidence>
<dbReference type="InterPro" id="IPR050808">
    <property type="entry name" value="Phage_Integrase"/>
</dbReference>
<sequence>MRPLGLGEHGDIIYGKQGRSVVAMVNFRDFSGRRRRIKRAGPTRAAARREVMRALELAVTVGDEPGFSASAKLGDAATAWLVVVEERVERGTRSHTTLDLYRHAVEKHVGPGLGDLRLGELTVPRVDRFLQEILRTKGYSTAKLCRTVLSGICGWVVRQGGLPFNPVRDTAPLELNRDRTAKAMTPAQIQEWLNILDTDEFARRHDLADLARFILGTGLRLGEALGVRWSDIDFDRGSLRVERTIIRVKGKGLVASRPKSRSSLRTLVLPGWCFTMLEARRARLGVPDSPVFADAVGGYRDRNNVGAAFRRVRTGTDYEWVTPHTFRKTVATLLDSKGASARMIADQLGHARISMTQDVYMGRRAVSPELAAALESFADDQRPRAVVDEP</sequence>
<keyword evidence="7" id="KW-1185">Reference proteome</keyword>
<evidence type="ECO:0000256" key="4">
    <source>
        <dbReference type="ARBA" id="ARBA00023172"/>
    </source>
</evidence>
<feature type="domain" description="Tyr recombinase" evidence="5">
    <location>
        <begin position="179"/>
        <end position="375"/>
    </location>
</feature>
<dbReference type="InterPro" id="IPR013762">
    <property type="entry name" value="Integrase-like_cat_sf"/>
</dbReference>
<name>A0ABP8KMW2_9MICO</name>
<dbReference type="Gene3D" id="1.10.150.130">
    <property type="match status" value="1"/>
</dbReference>
<dbReference type="CDD" id="cd01189">
    <property type="entry name" value="INT_ICEBs1_C_like"/>
    <property type="match status" value="1"/>
</dbReference>
<evidence type="ECO:0000256" key="1">
    <source>
        <dbReference type="ARBA" id="ARBA00008857"/>
    </source>
</evidence>
<keyword evidence="4" id="KW-0233">DNA recombination</keyword>
<protein>
    <submittedName>
        <fullName evidence="6">Site-specific integrase</fullName>
    </submittedName>
</protein>
<dbReference type="PANTHER" id="PTHR30629">
    <property type="entry name" value="PROPHAGE INTEGRASE"/>
    <property type="match status" value="1"/>
</dbReference>
<dbReference type="SUPFAM" id="SSF56349">
    <property type="entry name" value="DNA breaking-rejoining enzymes"/>
    <property type="match status" value="1"/>
</dbReference>
<dbReference type="Proteomes" id="UP001500945">
    <property type="component" value="Unassembled WGS sequence"/>
</dbReference>
<accession>A0ABP8KMW2</accession>
<dbReference type="PROSITE" id="PS51898">
    <property type="entry name" value="TYR_RECOMBINASE"/>
    <property type="match status" value="1"/>
</dbReference>
<keyword evidence="3" id="KW-0238">DNA-binding</keyword>
<evidence type="ECO:0000313" key="6">
    <source>
        <dbReference type="EMBL" id="GAA4411238.1"/>
    </source>
</evidence>
<gene>
    <name evidence="6" type="ORF">GCM10023168_31860</name>
</gene>
<dbReference type="InterPro" id="IPR002104">
    <property type="entry name" value="Integrase_catalytic"/>
</dbReference>
<organism evidence="6 7">
    <name type="scientific">Fodinibacter luteus</name>
    <dbReference type="NCBI Taxonomy" id="552064"/>
    <lineage>
        <taxon>Bacteria</taxon>
        <taxon>Bacillati</taxon>
        <taxon>Actinomycetota</taxon>
        <taxon>Actinomycetes</taxon>
        <taxon>Micrococcales</taxon>
        <taxon>Intrasporangiaceae</taxon>
        <taxon>Fodinibacter (ex Wang et al. 2009)</taxon>
    </lineage>
</organism>
<evidence type="ECO:0000313" key="7">
    <source>
        <dbReference type="Proteomes" id="UP001500945"/>
    </source>
</evidence>
<comment type="caution">
    <text evidence="6">The sequence shown here is derived from an EMBL/GenBank/DDBJ whole genome shotgun (WGS) entry which is preliminary data.</text>
</comment>
<evidence type="ECO:0000256" key="3">
    <source>
        <dbReference type="ARBA" id="ARBA00023125"/>
    </source>
</evidence>
<dbReference type="InterPro" id="IPR010998">
    <property type="entry name" value="Integrase_recombinase_N"/>
</dbReference>